<comment type="similarity">
    <text evidence="2">Belongs to the FliH family.</text>
</comment>
<organism evidence="10 11">
    <name type="scientific">Bacillus benzoevorans</name>
    <dbReference type="NCBI Taxonomy" id="1456"/>
    <lineage>
        <taxon>Bacteria</taxon>
        <taxon>Bacillati</taxon>
        <taxon>Bacillota</taxon>
        <taxon>Bacilli</taxon>
        <taxon>Bacillales</taxon>
        <taxon>Bacillaceae</taxon>
        <taxon>Bacillus</taxon>
    </lineage>
</organism>
<evidence type="ECO:0000256" key="4">
    <source>
        <dbReference type="ARBA" id="ARBA00022795"/>
    </source>
</evidence>
<keyword evidence="10" id="KW-0966">Cell projection</keyword>
<evidence type="ECO:0000256" key="2">
    <source>
        <dbReference type="ARBA" id="ARBA00006602"/>
    </source>
</evidence>
<dbReference type="InterPro" id="IPR022524">
    <property type="entry name" value="FliH_Bacilli"/>
</dbReference>
<keyword evidence="10" id="KW-0969">Cilium</keyword>
<evidence type="ECO:0000256" key="3">
    <source>
        <dbReference type="ARBA" id="ARBA00022448"/>
    </source>
</evidence>
<comment type="caution">
    <text evidence="10">The sequence shown here is derived from an EMBL/GenBank/DDBJ whole genome shotgun (WGS) entry which is preliminary data.</text>
</comment>
<keyword evidence="3" id="KW-0813">Transport</keyword>
<feature type="domain" description="Flagellar assembly protein FliH/Type III secretion system HrpE" evidence="9">
    <location>
        <begin position="114"/>
        <end position="239"/>
    </location>
</feature>
<evidence type="ECO:0000256" key="5">
    <source>
        <dbReference type="ARBA" id="ARBA00022927"/>
    </source>
</evidence>
<feature type="coiled-coil region" evidence="8">
    <location>
        <begin position="107"/>
        <end position="134"/>
    </location>
</feature>
<keyword evidence="8" id="KW-0175">Coiled coil</keyword>
<evidence type="ECO:0000313" key="11">
    <source>
        <dbReference type="Proteomes" id="UP000531594"/>
    </source>
</evidence>
<dbReference type="PANTHER" id="PTHR34982:SF1">
    <property type="entry name" value="FLAGELLAR ASSEMBLY PROTEIN FLIH"/>
    <property type="match status" value="1"/>
</dbReference>
<dbReference type="SUPFAM" id="SSF160527">
    <property type="entry name" value="V-type ATPase subunit E-like"/>
    <property type="match status" value="1"/>
</dbReference>
<dbReference type="NCBIfam" id="TIGR03825">
    <property type="entry name" value="FliH_bacil"/>
    <property type="match status" value="1"/>
</dbReference>
<sequence>MSRLIKPIRQTLEQPGKKVITIKMIGFSDQEVHEQAEEQRRSPDDLLNEARREAEHIIAQAKRDYEKVMEEISRQRHSWSEEKEALASAAKEAGYQNGWNEGQQQGYAEYRGLIQEARQIIEAAKKDYTAYLEASEKVILDIGVKIAGKIMAHKIEDDDYFLTLVSRALKEAKECHNIRLHVHPQSYEFVLSQKEELLSIFSHETNLFIYPDEEMTVGGCIIESETGRIDAGVDTQLSEIKKILTELLESETP</sequence>
<evidence type="ECO:0000259" key="9">
    <source>
        <dbReference type="Pfam" id="PF02108"/>
    </source>
</evidence>
<dbReference type="Proteomes" id="UP000531594">
    <property type="component" value="Unassembled WGS sequence"/>
</dbReference>
<gene>
    <name evidence="10" type="ORF">HNR53_000430</name>
</gene>
<evidence type="ECO:0000313" key="10">
    <source>
        <dbReference type="EMBL" id="MBB6443842.1"/>
    </source>
</evidence>
<accession>A0A7X0HN42</accession>
<evidence type="ECO:0000256" key="7">
    <source>
        <dbReference type="NCBIfam" id="TIGR03825"/>
    </source>
</evidence>
<name>A0A7X0HN42_9BACI</name>
<dbReference type="Pfam" id="PF02108">
    <property type="entry name" value="FliH"/>
    <property type="match status" value="1"/>
</dbReference>
<keyword evidence="4" id="KW-1005">Bacterial flagellum biogenesis</keyword>
<keyword evidence="6" id="KW-1006">Bacterial flagellum protein export</keyword>
<feature type="coiled-coil region" evidence="8">
    <location>
        <begin position="51"/>
        <end position="82"/>
    </location>
</feature>
<dbReference type="InterPro" id="IPR018035">
    <property type="entry name" value="Flagellar_FliH/T3SS_HrpE"/>
</dbReference>
<keyword evidence="5" id="KW-0653">Protein transport</keyword>
<evidence type="ECO:0000256" key="8">
    <source>
        <dbReference type="SAM" id="Coils"/>
    </source>
</evidence>
<dbReference type="EMBL" id="JACHGK010000001">
    <property type="protein sequence ID" value="MBB6443842.1"/>
    <property type="molecule type" value="Genomic_DNA"/>
</dbReference>
<keyword evidence="11" id="KW-1185">Reference proteome</keyword>
<comment type="function">
    <text evidence="1">Needed for flagellar regrowth and assembly.</text>
</comment>
<dbReference type="RefSeq" id="WP_184522263.1">
    <property type="nucleotide sequence ID" value="NZ_JACHGK010000001.1"/>
</dbReference>
<dbReference type="PANTHER" id="PTHR34982">
    <property type="entry name" value="YOP PROTEINS TRANSLOCATION PROTEIN L"/>
    <property type="match status" value="1"/>
</dbReference>
<dbReference type="InterPro" id="IPR051472">
    <property type="entry name" value="T3SS_Stator/FliH"/>
</dbReference>
<protein>
    <recommendedName>
        <fullName evidence="7">Flagellar assembly protein FliH</fullName>
    </recommendedName>
</protein>
<keyword evidence="10" id="KW-0282">Flagellum</keyword>
<dbReference type="GO" id="GO:0044781">
    <property type="term" value="P:bacterial-type flagellum organization"/>
    <property type="evidence" value="ECO:0007669"/>
    <property type="project" value="UniProtKB-KW"/>
</dbReference>
<reference evidence="10 11" key="1">
    <citation type="submission" date="2020-08" db="EMBL/GenBank/DDBJ databases">
        <title>Genomic Encyclopedia of Type Strains, Phase IV (KMG-IV): sequencing the most valuable type-strain genomes for metagenomic binning, comparative biology and taxonomic classification.</title>
        <authorList>
            <person name="Goeker M."/>
        </authorList>
    </citation>
    <scope>NUCLEOTIDE SEQUENCE [LARGE SCALE GENOMIC DNA]</scope>
    <source>
        <strain evidence="10 11">DSM 5391</strain>
    </source>
</reference>
<dbReference type="GO" id="GO:0015031">
    <property type="term" value="P:protein transport"/>
    <property type="evidence" value="ECO:0007669"/>
    <property type="project" value="UniProtKB-KW"/>
</dbReference>
<evidence type="ECO:0000256" key="6">
    <source>
        <dbReference type="ARBA" id="ARBA00023225"/>
    </source>
</evidence>
<proteinExistence type="inferred from homology"/>
<evidence type="ECO:0000256" key="1">
    <source>
        <dbReference type="ARBA" id="ARBA00003041"/>
    </source>
</evidence>
<dbReference type="GO" id="GO:0005829">
    <property type="term" value="C:cytosol"/>
    <property type="evidence" value="ECO:0007669"/>
    <property type="project" value="TreeGrafter"/>
</dbReference>
<dbReference type="AlphaFoldDB" id="A0A7X0HN42"/>